<evidence type="ECO:0000256" key="9">
    <source>
        <dbReference type="ARBA" id="ARBA00023224"/>
    </source>
</evidence>
<evidence type="ECO:0000256" key="5">
    <source>
        <dbReference type="ARBA" id="ARBA00022725"/>
    </source>
</evidence>
<dbReference type="Pfam" id="PF02949">
    <property type="entry name" value="7tm_6"/>
    <property type="match status" value="1"/>
</dbReference>
<dbReference type="Proteomes" id="UP000515158">
    <property type="component" value="Unplaced"/>
</dbReference>
<keyword evidence="4 10" id="KW-0812">Transmembrane</keyword>
<dbReference type="KEGG" id="tpal:117650711"/>
<reference evidence="12" key="1">
    <citation type="submission" date="2025-08" db="UniProtKB">
        <authorList>
            <consortium name="RefSeq"/>
        </authorList>
    </citation>
    <scope>IDENTIFICATION</scope>
    <source>
        <tissue evidence="12">Total insect</tissue>
    </source>
</reference>
<keyword evidence="9" id="KW-0807">Transducer</keyword>
<keyword evidence="6 10" id="KW-1133">Transmembrane helix</keyword>
<feature type="transmembrane region" description="Helical" evidence="10">
    <location>
        <begin position="73"/>
        <end position="91"/>
    </location>
</feature>
<keyword evidence="11" id="KW-1185">Reference proteome</keyword>
<dbReference type="GeneID" id="117650711"/>
<keyword evidence="3" id="KW-0716">Sensory transduction</keyword>
<keyword evidence="8" id="KW-0675">Receptor</keyword>
<dbReference type="RefSeq" id="XP_034250183.1">
    <property type="nucleotide sequence ID" value="XM_034394292.1"/>
</dbReference>
<evidence type="ECO:0000313" key="12">
    <source>
        <dbReference type="RefSeq" id="XP_034250183.1"/>
    </source>
</evidence>
<keyword evidence="2" id="KW-1003">Cell membrane</keyword>
<evidence type="ECO:0000256" key="4">
    <source>
        <dbReference type="ARBA" id="ARBA00022692"/>
    </source>
</evidence>
<evidence type="ECO:0000256" key="8">
    <source>
        <dbReference type="ARBA" id="ARBA00023170"/>
    </source>
</evidence>
<evidence type="ECO:0000256" key="1">
    <source>
        <dbReference type="ARBA" id="ARBA00004651"/>
    </source>
</evidence>
<sequence>MLNHTEHKTQPNLTFGHRPLQHTISVHVLILRACHSVNAAFGLLIPLYLLLSVALSLLSTVALVQSGREADPFALLCFPLLFIFFVPMCLAGQRVQDASRGVSFATFSGPWLVENPRTRRTRLMIMTSCARPASFSMPGVGTLNRPTCRKGLRSWFQFVQVLLNLKMH</sequence>
<evidence type="ECO:0000256" key="7">
    <source>
        <dbReference type="ARBA" id="ARBA00023136"/>
    </source>
</evidence>
<evidence type="ECO:0000256" key="2">
    <source>
        <dbReference type="ARBA" id="ARBA00022475"/>
    </source>
</evidence>
<accession>A0A6P8ZXP3</accession>
<organism evidence="12">
    <name type="scientific">Thrips palmi</name>
    <name type="common">Melon thrips</name>
    <dbReference type="NCBI Taxonomy" id="161013"/>
    <lineage>
        <taxon>Eukaryota</taxon>
        <taxon>Metazoa</taxon>
        <taxon>Ecdysozoa</taxon>
        <taxon>Arthropoda</taxon>
        <taxon>Hexapoda</taxon>
        <taxon>Insecta</taxon>
        <taxon>Pterygota</taxon>
        <taxon>Neoptera</taxon>
        <taxon>Paraneoptera</taxon>
        <taxon>Thysanoptera</taxon>
        <taxon>Terebrantia</taxon>
        <taxon>Thripoidea</taxon>
        <taxon>Thripidae</taxon>
        <taxon>Thrips</taxon>
    </lineage>
</organism>
<dbReference type="OrthoDB" id="6780364at2759"/>
<evidence type="ECO:0000256" key="6">
    <source>
        <dbReference type="ARBA" id="ARBA00022989"/>
    </source>
</evidence>
<evidence type="ECO:0000256" key="3">
    <source>
        <dbReference type="ARBA" id="ARBA00022606"/>
    </source>
</evidence>
<name>A0A6P8ZXP3_THRPL</name>
<dbReference type="PANTHER" id="PTHR21137">
    <property type="entry name" value="ODORANT RECEPTOR"/>
    <property type="match status" value="1"/>
</dbReference>
<proteinExistence type="predicted"/>
<feature type="transmembrane region" description="Helical" evidence="10">
    <location>
        <begin position="39"/>
        <end position="61"/>
    </location>
</feature>
<dbReference type="AlphaFoldDB" id="A0A6P8ZXP3"/>
<dbReference type="InParanoid" id="A0A6P8ZXP3"/>
<dbReference type="GO" id="GO:0004984">
    <property type="term" value="F:olfactory receptor activity"/>
    <property type="evidence" value="ECO:0007669"/>
    <property type="project" value="InterPro"/>
</dbReference>
<gene>
    <name evidence="12" type="primary">LOC117650711</name>
</gene>
<dbReference type="InterPro" id="IPR004117">
    <property type="entry name" value="7tm6_olfct_rcpt"/>
</dbReference>
<dbReference type="GO" id="GO:0005886">
    <property type="term" value="C:plasma membrane"/>
    <property type="evidence" value="ECO:0007669"/>
    <property type="project" value="UniProtKB-SubCell"/>
</dbReference>
<comment type="subcellular location">
    <subcellularLocation>
        <location evidence="1">Cell membrane</location>
        <topology evidence="1">Multi-pass membrane protein</topology>
    </subcellularLocation>
</comment>
<keyword evidence="5" id="KW-0552">Olfaction</keyword>
<evidence type="ECO:0000256" key="10">
    <source>
        <dbReference type="SAM" id="Phobius"/>
    </source>
</evidence>
<evidence type="ECO:0000313" key="11">
    <source>
        <dbReference type="Proteomes" id="UP000515158"/>
    </source>
</evidence>
<protein>
    <submittedName>
        <fullName evidence="12">Uncharacterized protein LOC117650711</fullName>
    </submittedName>
</protein>
<keyword evidence="7 10" id="KW-0472">Membrane</keyword>
<dbReference type="GO" id="GO:0007165">
    <property type="term" value="P:signal transduction"/>
    <property type="evidence" value="ECO:0007669"/>
    <property type="project" value="UniProtKB-KW"/>
</dbReference>
<dbReference type="GO" id="GO:0005549">
    <property type="term" value="F:odorant binding"/>
    <property type="evidence" value="ECO:0007669"/>
    <property type="project" value="InterPro"/>
</dbReference>
<dbReference type="PANTHER" id="PTHR21137:SF35">
    <property type="entry name" value="ODORANT RECEPTOR 19A-RELATED"/>
    <property type="match status" value="1"/>
</dbReference>